<gene>
    <name evidence="2" type="ORF">AYI70_g1931</name>
</gene>
<keyword evidence="3" id="KW-1185">Reference proteome</keyword>
<comment type="caution">
    <text evidence="2">The sequence shown here is derived from an EMBL/GenBank/DDBJ whole genome shotgun (WGS) entry which is preliminary data.</text>
</comment>
<evidence type="ECO:0000313" key="2">
    <source>
        <dbReference type="EMBL" id="OMJ23921.1"/>
    </source>
</evidence>
<feature type="compositionally biased region" description="Polar residues" evidence="1">
    <location>
        <begin position="152"/>
        <end position="163"/>
    </location>
</feature>
<feature type="region of interest" description="Disordered" evidence="1">
    <location>
        <begin position="22"/>
        <end position="67"/>
    </location>
</feature>
<organism evidence="2 3">
    <name type="scientific">Smittium culicis</name>
    <dbReference type="NCBI Taxonomy" id="133412"/>
    <lineage>
        <taxon>Eukaryota</taxon>
        <taxon>Fungi</taxon>
        <taxon>Fungi incertae sedis</taxon>
        <taxon>Zoopagomycota</taxon>
        <taxon>Kickxellomycotina</taxon>
        <taxon>Harpellomycetes</taxon>
        <taxon>Harpellales</taxon>
        <taxon>Legeriomycetaceae</taxon>
        <taxon>Smittium</taxon>
    </lineage>
</organism>
<sequence length="163" mass="17992">MPKKIVLGASIAIDLRAEIEKAKTDSLSEKNRAKKAPQPDRRNKGVDNRNKLDIESSQQNIPKTNAYSKAQLLKKSKIYEKLTKSSLDIDSFSPENKHSSLDGQTAKILAESSVDFQYKSLNNLLSKRNRSDSENSSDSDDSQASSQVNSSMIITTSPVCTTL</sequence>
<feature type="compositionally biased region" description="Low complexity" evidence="1">
    <location>
        <begin position="142"/>
        <end position="151"/>
    </location>
</feature>
<evidence type="ECO:0000256" key="1">
    <source>
        <dbReference type="SAM" id="MobiDB-lite"/>
    </source>
</evidence>
<dbReference type="OrthoDB" id="333551at2759"/>
<accession>A0A1R1YAF8</accession>
<feature type="compositionally biased region" description="Basic and acidic residues" evidence="1">
    <location>
        <begin position="22"/>
        <end position="54"/>
    </location>
</feature>
<name>A0A1R1YAF8_9FUNG</name>
<dbReference type="Proteomes" id="UP000187283">
    <property type="component" value="Unassembled WGS sequence"/>
</dbReference>
<reference evidence="2 3" key="1">
    <citation type="submission" date="2017-01" db="EMBL/GenBank/DDBJ databases">
        <authorList>
            <person name="Mah S.A."/>
            <person name="Swanson W.J."/>
            <person name="Moy G.W."/>
            <person name="Vacquier V.D."/>
        </authorList>
    </citation>
    <scope>NUCLEOTIDE SEQUENCE [LARGE SCALE GENOMIC DNA]</scope>
    <source>
        <strain evidence="2 3">GSMNP</strain>
    </source>
</reference>
<evidence type="ECO:0000313" key="3">
    <source>
        <dbReference type="Proteomes" id="UP000187283"/>
    </source>
</evidence>
<proteinExistence type="predicted"/>
<feature type="region of interest" description="Disordered" evidence="1">
    <location>
        <begin position="127"/>
        <end position="163"/>
    </location>
</feature>
<protein>
    <submittedName>
        <fullName evidence="2">Uncharacterized protein</fullName>
    </submittedName>
</protein>
<dbReference type="STRING" id="133412.A0A1R1YAF8"/>
<feature type="compositionally biased region" description="Polar residues" evidence="1">
    <location>
        <begin position="55"/>
        <end position="67"/>
    </location>
</feature>
<dbReference type="EMBL" id="LSSN01000448">
    <property type="protein sequence ID" value="OMJ23921.1"/>
    <property type="molecule type" value="Genomic_DNA"/>
</dbReference>
<dbReference type="AlphaFoldDB" id="A0A1R1YAF8"/>